<dbReference type="AlphaFoldDB" id="D5SY92"/>
<dbReference type="HOGENOM" id="CLU_041661_0_0_0"/>
<evidence type="ECO:0000313" key="3">
    <source>
        <dbReference type="Proteomes" id="UP000002220"/>
    </source>
</evidence>
<name>D5SY92_PLAL2</name>
<dbReference type="SUPFAM" id="SSF54523">
    <property type="entry name" value="Pili subunits"/>
    <property type="match status" value="1"/>
</dbReference>
<reference evidence="2 3" key="1">
    <citation type="journal article" date="2010" name="Stand. Genomic Sci.">
        <title>Complete genome sequence of Planctomyces limnophilus type strain (Mu 290).</title>
        <authorList>
            <person name="Labutti K."/>
            <person name="Sikorski J."/>
            <person name="Schneider S."/>
            <person name="Nolan M."/>
            <person name="Lucas S."/>
            <person name="Glavina Del Rio T."/>
            <person name="Tice H."/>
            <person name="Cheng J.F."/>
            <person name="Goodwin L."/>
            <person name="Pitluck S."/>
            <person name="Liolios K."/>
            <person name="Ivanova N."/>
            <person name="Mavromatis K."/>
            <person name="Mikhailova N."/>
            <person name="Pati A."/>
            <person name="Chen A."/>
            <person name="Palaniappan K."/>
            <person name="Land M."/>
            <person name="Hauser L."/>
            <person name="Chang Y.J."/>
            <person name="Jeffries C.D."/>
            <person name="Tindall B.J."/>
            <person name="Rohde M."/>
            <person name="Goker M."/>
            <person name="Woyke T."/>
            <person name="Bristow J."/>
            <person name="Eisen J.A."/>
            <person name="Markowitz V."/>
            <person name="Hugenholtz P."/>
            <person name="Kyrpides N.C."/>
            <person name="Klenk H.P."/>
            <person name="Lapidus A."/>
        </authorList>
    </citation>
    <scope>NUCLEOTIDE SEQUENCE [LARGE SCALE GENOMIC DNA]</scope>
    <source>
        <strain evidence="3">ATCC 43296 / DSM 3776 / IFAM 1008 / 290</strain>
    </source>
</reference>
<protein>
    <recommendedName>
        <fullName evidence="1">DUF1559 domain-containing protein</fullName>
    </recommendedName>
</protein>
<dbReference type="PANTHER" id="PTHR30093">
    <property type="entry name" value="GENERAL SECRETION PATHWAY PROTEIN G"/>
    <property type="match status" value="1"/>
</dbReference>
<keyword evidence="3" id="KW-1185">Reference proteome</keyword>
<dbReference type="Pfam" id="PF07596">
    <property type="entry name" value="SBP_bac_10"/>
    <property type="match status" value="1"/>
</dbReference>
<proteinExistence type="predicted"/>
<dbReference type="eggNOG" id="COG2165">
    <property type="taxonomic scope" value="Bacteria"/>
</dbReference>
<dbReference type="PANTHER" id="PTHR30093:SF2">
    <property type="entry name" value="TYPE II SECRETION SYSTEM PROTEIN H"/>
    <property type="match status" value="1"/>
</dbReference>
<dbReference type="STRING" id="521674.Plim_4074"/>
<evidence type="ECO:0000313" key="2">
    <source>
        <dbReference type="EMBL" id="ADG69885.1"/>
    </source>
</evidence>
<dbReference type="EMBL" id="CP001744">
    <property type="protein sequence ID" value="ADG69885.1"/>
    <property type="molecule type" value="Genomic_DNA"/>
</dbReference>
<dbReference type="InterPro" id="IPR027558">
    <property type="entry name" value="Pre_pil_HX9DG_C"/>
</dbReference>
<organism evidence="2 3">
    <name type="scientific">Planctopirus limnophila (strain ATCC 43296 / DSM 3776 / IFAM 1008 / Mu 290)</name>
    <name type="common">Planctomyces limnophilus</name>
    <dbReference type="NCBI Taxonomy" id="521674"/>
    <lineage>
        <taxon>Bacteria</taxon>
        <taxon>Pseudomonadati</taxon>
        <taxon>Planctomycetota</taxon>
        <taxon>Planctomycetia</taxon>
        <taxon>Planctomycetales</taxon>
        <taxon>Planctomycetaceae</taxon>
        <taxon>Planctopirus</taxon>
    </lineage>
</organism>
<dbReference type="InterPro" id="IPR011453">
    <property type="entry name" value="DUF1559"/>
</dbReference>
<evidence type="ECO:0000259" key="1">
    <source>
        <dbReference type="Pfam" id="PF07596"/>
    </source>
</evidence>
<sequence length="321" mass="34399">MSRKAFTLIELLVVIAIIAVLIALLLPAVQQAREAARRTQCRNQLKQLGLAVHNYESSFGCLPPGQIRIDFATSPRVRGWSLFVQLLPQFDQAPLYNSWDFADPLANANGGASSRTATILPMLLCPSDIIPQNPVVSSTRYYAISSYGGNGGSQTHPPAAIRGDGVFASSGSSTPTFPLVRIKDITDGTTATLLFGERNHVDRNYDTYAAQGSTWALEPMGQYGWWAPSGGMFGLSDVTLSTLAPVNYSIPVAFGQAGAADQTTFVNDWDPKRVGALGSQHTGGCHAALCDGSVRFLSENMDRLVLVRLGTRSGGETIGEF</sequence>
<dbReference type="Gene3D" id="3.30.700.10">
    <property type="entry name" value="Glycoprotein, Type 4 Pilin"/>
    <property type="match status" value="1"/>
</dbReference>
<dbReference type="KEGG" id="plm:Plim_4074"/>
<dbReference type="InterPro" id="IPR045584">
    <property type="entry name" value="Pilin-like"/>
</dbReference>
<dbReference type="InterPro" id="IPR012902">
    <property type="entry name" value="N_methyl_site"/>
</dbReference>
<dbReference type="NCBIfam" id="TIGR02532">
    <property type="entry name" value="IV_pilin_GFxxxE"/>
    <property type="match status" value="1"/>
</dbReference>
<gene>
    <name evidence="2" type="ordered locus">Plim_4074</name>
</gene>
<feature type="domain" description="DUF1559" evidence="1">
    <location>
        <begin position="30"/>
        <end position="303"/>
    </location>
</feature>
<accession>D5SY92</accession>
<dbReference type="Pfam" id="PF07963">
    <property type="entry name" value="N_methyl"/>
    <property type="match status" value="1"/>
</dbReference>
<dbReference type="Proteomes" id="UP000002220">
    <property type="component" value="Chromosome"/>
</dbReference>
<dbReference type="NCBIfam" id="TIGR04294">
    <property type="entry name" value="pre_pil_HX9DG"/>
    <property type="match status" value="1"/>
</dbReference>
<dbReference type="RefSeq" id="WP_013112316.1">
    <property type="nucleotide sequence ID" value="NC_014148.1"/>
</dbReference>